<accession>A0A8J8SB44</accession>
<keyword evidence="4" id="KW-1185">Reference proteome</keyword>
<dbReference type="EMBL" id="CP058561">
    <property type="protein sequence ID" value="QUH28030.1"/>
    <property type="molecule type" value="Genomic_DNA"/>
</dbReference>
<evidence type="ECO:0000313" key="3">
    <source>
        <dbReference type="EMBL" id="QUH28030.1"/>
    </source>
</evidence>
<feature type="region of interest" description="Disordered" evidence="1">
    <location>
        <begin position="1"/>
        <end position="26"/>
    </location>
</feature>
<evidence type="ECO:0000259" key="2">
    <source>
        <dbReference type="Pfam" id="PF13847"/>
    </source>
</evidence>
<dbReference type="SUPFAM" id="SSF53335">
    <property type="entry name" value="S-adenosyl-L-methionine-dependent methyltransferases"/>
    <property type="match status" value="1"/>
</dbReference>
<dbReference type="GO" id="GO:0032259">
    <property type="term" value="P:methylation"/>
    <property type="evidence" value="ECO:0007669"/>
    <property type="project" value="UniProtKB-KW"/>
</dbReference>
<dbReference type="CDD" id="cd02440">
    <property type="entry name" value="AdoMet_MTases"/>
    <property type="match status" value="1"/>
</dbReference>
<dbReference type="Pfam" id="PF13847">
    <property type="entry name" value="Methyltransf_31"/>
    <property type="match status" value="1"/>
</dbReference>
<proteinExistence type="predicted"/>
<reference evidence="3 4" key="1">
    <citation type="submission" date="2020-07" db="EMBL/GenBank/DDBJ databases">
        <title>Vallitalea guaymasensis genome.</title>
        <authorList>
            <person name="Postec A."/>
        </authorList>
    </citation>
    <scope>NUCLEOTIDE SEQUENCE [LARGE SCALE GENOMIC DNA]</scope>
    <source>
        <strain evidence="3 4">Ra1766G1</strain>
    </source>
</reference>
<keyword evidence="3" id="KW-0808">Transferase</keyword>
<dbReference type="KEGG" id="vgu:HYG85_03510"/>
<dbReference type="GO" id="GO:0008168">
    <property type="term" value="F:methyltransferase activity"/>
    <property type="evidence" value="ECO:0007669"/>
    <property type="project" value="UniProtKB-KW"/>
</dbReference>
<evidence type="ECO:0000256" key="1">
    <source>
        <dbReference type="SAM" id="MobiDB-lite"/>
    </source>
</evidence>
<name>A0A8J8SB44_9FIRM</name>
<organism evidence="3 4">
    <name type="scientific">Vallitalea guaymasensis</name>
    <dbReference type="NCBI Taxonomy" id="1185412"/>
    <lineage>
        <taxon>Bacteria</taxon>
        <taxon>Bacillati</taxon>
        <taxon>Bacillota</taxon>
        <taxon>Clostridia</taxon>
        <taxon>Lachnospirales</taxon>
        <taxon>Vallitaleaceae</taxon>
        <taxon>Vallitalea</taxon>
    </lineage>
</organism>
<sequence length="204" mass="23186">MDKKNRCMNEHPYNHKKTHRRGPSSYHMHNPDVVFNELNIKKGDSFLDLGCGSGDYSIQAAGLVGELGMVYALDIWGEVLEGLNERAGENGITNIKTKVCNIKENINLDDNSIDICFISTVLHTIDLSIDGKRLFDEIDRVLKPRGRIVIIECKKGDYPVGPPMSCRISPEEFKEFFLPYGFEKNSYVDLGYNYMISFKTKILI</sequence>
<dbReference type="RefSeq" id="WP_212692305.1">
    <property type="nucleotide sequence ID" value="NZ_CP058561.1"/>
</dbReference>
<dbReference type="InterPro" id="IPR029063">
    <property type="entry name" value="SAM-dependent_MTases_sf"/>
</dbReference>
<feature type="compositionally biased region" description="Basic and acidic residues" evidence="1">
    <location>
        <begin position="1"/>
        <end position="13"/>
    </location>
</feature>
<gene>
    <name evidence="3" type="ORF">HYG85_03510</name>
</gene>
<keyword evidence="3" id="KW-0489">Methyltransferase</keyword>
<evidence type="ECO:0000313" key="4">
    <source>
        <dbReference type="Proteomes" id="UP000677305"/>
    </source>
</evidence>
<dbReference type="Proteomes" id="UP000677305">
    <property type="component" value="Chromosome"/>
</dbReference>
<dbReference type="AlphaFoldDB" id="A0A8J8SB44"/>
<feature type="domain" description="Methyltransferase" evidence="2">
    <location>
        <begin position="40"/>
        <end position="154"/>
    </location>
</feature>
<protein>
    <submittedName>
        <fullName evidence="3">Methyltransferase domain-containing protein</fullName>
    </submittedName>
</protein>
<dbReference type="Gene3D" id="3.40.50.150">
    <property type="entry name" value="Vaccinia Virus protein VP39"/>
    <property type="match status" value="1"/>
</dbReference>
<dbReference type="InterPro" id="IPR025714">
    <property type="entry name" value="Methyltranfer_dom"/>
</dbReference>